<feature type="compositionally biased region" description="Pro residues" evidence="1">
    <location>
        <begin position="9"/>
        <end position="18"/>
    </location>
</feature>
<evidence type="ECO:0000256" key="1">
    <source>
        <dbReference type="SAM" id="MobiDB-lite"/>
    </source>
</evidence>
<dbReference type="EMBL" id="BOQL01000031">
    <property type="protein sequence ID" value="GIM70489.1"/>
    <property type="molecule type" value="Genomic_DNA"/>
</dbReference>
<organism evidence="3 4">
    <name type="scientific">Actinoplanes auranticolor</name>
    <dbReference type="NCBI Taxonomy" id="47988"/>
    <lineage>
        <taxon>Bacteria</taxon>
        <taxon>Bacillati</taxon>
        <taxon>Actinomycetota</taxon>
        <taxon>Actinomycetes</taxon>
        <taxon>Micromonosporales</taxon>
        <taxon>Micromonosporaceae</taxon>
        <taxon>Actinoplanes</taxon>
    </lineage>
</organism>
<accession>A0A919SF03</accession>
<dbReference type="Proteomes" id="UP000681340">
    <property type="component" value="Unassembled WGS sequence"/>
</dbReference>
<keyword evidence="4" id="KW-1185">Reference proteome</keyword>
<proteinExistence type="predicted"/>
<dbReference type="InterPro" id="IPR021741">
    <property type="entry name" value="DUF3311"/>
</dbReference>
<comment type="caution">
    <text evidence="3">The sequence shown here is derived from an EMBL/GenBank/DDBJ whole genome shotgun (WGS) entry which is preliminary data.</text>
</comment>
<feature type="region of interest" description="Disordered" evidence="1">
    <location>
        <begin position="1"/>
        <end position="62"/>
    </location>
</feature>
<dbReference type="Pfam" id="PF11755">
    <property type="entry name" value="DUF3311"/>
    <property type="match status" value="1"/>
</dbReference>
<feature type="transmembrane region" description="Helical" evidence="2">
    <location>
        <begin position="68"/>
        <end position="85"/>
    </location>
</feature>
<evidence type="ECO:0000313" key="4">
    <source>
        <dbReference type="Proteomes" id="UP000681340"/>
    </source>
</evidence>
<evidence type="ECO:0008006" key="5">
    <source>
        <dbReference type="Google" id="ProtNLM"/>
    </source>
</evidence>
<keyword evidence="2" id="KW-1133">Transmembrane helix</keyword>
<keyword evidence="2" id="KW-0812">Transmembrane</keyword>
<protein>
    <recommendedName>
        <fullName evidence="5">DUF3311 domain-containing protein</fullName>
    </recommendedName>
</protein>
<reference evidence="3" key="1">
    <citation type="submission" date="2021-03" db="EMBL/GenBank/DDBJ databases">
        <title>Whole genome shotgun sequence of Actinoplanes auranticolor NBRC 12245.</title>
        <authorList>
            <person name="Komaki H."/>
            <person name="Tamura T."/>
        </authorList>
    </citation>
    <scope>NUCLEOTIDE SEQUENCE</scope>
    <source>
        <strain evidence="3">NBRC 12245</strain>
    </source>
</reference>
<name>A0A919SF03_9ACTN</name>
<evidence type="ECO:0000313" key="3">
    <source>
        <dbReference type="EMBL" id="GIM70489.1"/>
    </source>
</evidence>
<keyword evidence="2" id="KW-0472">Membrane</keyword>
<evidence type="ECO:0000256" key="2">
    <source>
        <dbReference type="SAM" id="Phobius"/>
    </source>
</evidence>
<feature type="transmembrane region" description="Helical" evidence="2">
    <location>
        <begin position="97"/>
        <end position="118"/>
    </location>
</feature>
<sequence length="121" mass="13892">MTANRYGPPNWPPPPTYPPYQDHRPGVAPPAADRRPGPQHGTGEWRTIRERSATRRPARVRREDASPWNWLLLVPIVLPLIPGLYNRIEPTVFGIPFFYWGQLSFAFLASAILTFLHLKVR</sequence>
<dbReference type="AlphaFoldDB" id="A0A919SF03"/>
<gene>
    <name evidence="3" type="ORF">Aau02nite_41240</name>
</gene>
<dbReference type="RefSeq" id="WP_212990129.1">
    <property type="nucleotide sequence ID" value="NZ_BAABEA010000005.1"/>
</dbReference>